<name>A0A6J3BUK6_GALME</name>
<feature type="signal peptide" evidence="1">
    <location>
        <begin position="1"/>
        <end position="16"/>
    </location>
</feature>
<evidence type="ECO:0000313" key="3">
    <source>
        <dbReference type="RefSeq" id="XP_031765043.1"/>
    </source>
</evidence>
<accession>A0A6J3BUK6</accession>
<gene>
    <name evidence="3" type="primary">LOC113512158</name>
</gene>
<reference evidence="3" key="1">
    <citation type="submission" date="2025-08" db="UniProtKB">
        <authorList>
            <consortium name="RefSeq"/>
        </authorList>
    </citation>
    <scope>IDENTIFICATION</scope>
    <source>
        <tissue evidence="3">Whole larvae</tissue>
    </source>
</reference>
<dbReference type="InParanoid" id="A0A6J3BUK6"/>
<dbReference type="KEGG" id="gmw:113512158"/>
<dbReference type="GeneID" id="113512158"/>
<evidence type="ECO:0000256" key="1">
    <source>
        <dbReference type="SAM" id="SignalP"/>
    </source>
</evidence>
<evidence type="ECO:0000313" key="2">
    <source>
        <dbReference type="Proteomes" id="UP001652740"/>
    </source>
</evidence>
<sequence>MIEVMPFLLSCMLCTAEDYYYYPYNISRTTLSGIAAYRSALTLDWLAAEDSRQRELVAAFETASSPPAKVLTTDCIAYPRPSTVKIARLMLELLKNLEGDDGTLVSNLIQTLLRTKILVKTSMLDAEPDLEALVKTPGVLMGEPHTTFPRILAMIWLTVTDPVSTGKYGWCPINKVNKYLSVTKPTQIAKNIRALDPILARARFIMEEFIQNMTPLNMYPKKTTASIEKDETYNLANALSLGTSALETELPIFDTYEEFMSSVASLLQISKIHVINITVIWCLVNFCPSSFLDMDFGSDFHEDRWIFRDMKHQEYSDAPCAKVRPSTRDIIRRFYAIIPYFDKDHLNTAFLHKFRATVYGMSEGEDALDREAAFYAAVLVPVVFLQQYRDMWCLLERFHRAMRLYQISHPTEKRSALKLLQNIRPVNLKVRSFVLELPGITAVTRTTSADFDDEEINDIKDIRYLKELIKNLG</sequence>
<keyword evidence="1" id="KW-0732">Signal</keyword>
<feature type="chain" id="PRO_5026970481" evidence="1">
    <location>
        <begin position="17"/>
        <end position="473"/>
    </location>
</feature>
<organism evidence="2 3">
    <name type="scientific">Galleria mellonella</name>
    <name type="common">Greater wax moth</name>
    <dbReference type="NCBI Taxonomy" id="7137"/>
    <lineage>
        <taxon>Eukaryota</taxon>
        <taxon>Metazoa</taxon>
        <taxon>Ecdysozoa</taxon>
        <taxon>Arthropoda</taxon>
        <taxon>Hexapoda</taxon>
        <taxon>Insecta</taxon>
        <taxon>Pterygota</taxon>
        <taxon>Neoptera</taxon>
        <taxon>Endopterygota</taxon>
        <taxon>Lepidoptera</taxon>
        <taxon>Glossata</taxon>
        <taxon>Ditrysia</taxon>
        <taxon>Pyraloidea</taxon>
        <taxon>Pyralidae</taxon>
        <taxon>Galleriinae</taxon>
        <taxon>Galleria</taxon>
    </lineage>
</organism>
<protein>
    <submittedName>
        <fullName evidence="3">Uncharacterized protein LOC113512158</fullName>
    </submittedName>
</protein>
<dbReference type="OrthoDB" id="7426906at2759"/>
<keyword evidence="2" id="KW-1185">Reference proteome</keyword>
<dbReference type="AlphaFoldDB" id="A0A6J3BUK6"/>
<dbReference type="RefSeq" id="XP_031765043.1">
    <property type="nucleotide sequence ID" value="XM_031909183.2"/>
</dbReference>
<dbReference type="Proteomes" id="UP001652740">
    <property type="component" value="Unplaced"/>
</dbReference>
<proteinExistence type="predicted"/>